<comment type="caution">
    <text evidence="1">The sequence shown here is derived from an EMBL/GenBank/DDBJ whole genome shotgun (WGS) entry which is preliminary data.</text>
</comment>
<gene>
    <name evidence="1" type="ORF">E3N88_36854</name>
</gene>
<dbReference type="Proteomes" id="UP000326396">
    <property type="component" value="Linkage Group LG7"/>
</dbReference>
<evidence type="ECO:0000313" key="1">
    <source>
        <dbReference type="EMBL" id="KAD3068974.1"/>
    </source>
</evidence>
<evidence type="ECO:0000313" key="2">
    <source>
        <dbReference type="Proteomes" id="UP000326396"/>
    </source>
</evidence>
<sequence>MATTKVVGSGMEGLHEDVDNNDNQRYEGMRSWVCGEKGVRMGKSRWWYDSKQLIEDLEASQVKWAMIEEAEDEKGKGVERRINLEAVESEEQVADALTKGLNGVKLLKHSTSMGMANYDIETGC</sequence>
<dbReference type="AlphaFoldDB" id="A0A5N6M4T9"/>
<dbReference type="EMBL" id="SZYD01000017">
    <property type="protein sequence ID" value="KAD3068974.1"/>
    <property type="molecule type" value="Genomic_DNA"/>
</dbReference>
<name>A0A5N6M4T9_9ASTR</name>
<organism evidence="1 2">
    <name type="scientific">Mikania micrantha</name>
    <name type="common">bitter vine</name>
    <dbReference type="NCBI Taxonomy" id="192012"/>
    <lineage>
        <taxon>Eukaryota</taxon>
        <taxon>Viridiplantae</taxon>
        <taxon>Streptophyta</taxon>
        <taxon>Embryophyta</taxon>
        <taxon>Tracheophyta</taxon>
        <taxon>Spermatophyta</taxon>
        <taxon>Magnoliopsida</taxon>
        <taxon>eudicotyledons</taxon>
        <taxon>Gunneridae</taxon>
        <taxon>Pentapetalae</taxon>
        <taxon>asterids</taxon>
        <taxon>campanulids</taxon>
        <taxon>Asterales</taxon>
        <taxon>Asteraceae</taxon>
        <taxon>Asteroideae</taxon>
        <taxon>Heliantheae alliance</taxon>
        <taxon>Eupatorieae</taxon>
        <taxon>Mikania</taxon>
    </lineage>
</organism>
<keyword evidence="2" id="KW-1185">Reference proteome</keyword>
<reference evidence="1 2" key="1">
    <citation type="submission" date="2019-05" db="EMBL/GenBank/DDBJ databases">
        <title>Mikania micrantha, genome provides insights into the molecular mechanism of rapid growth.</title>
        <authorList>
            <person name="Liu B."/>
        </authorList>
    </citation>
    <scope>NUCLEOTIDE SEQUENCE [LARGE SCALE GENOMIC DNA]</scope>
    <source>
        <strain evidence="1">NLD-2019</strain>
        <tissue evidence="1">Leaf</tissue>
    </source>
</reference>
<accession>A0A5N6M4T9</accession>
<protein>
    <submittedName>
        <fullName evidence="1">Uncharacterized protein</fullName>
    </submittedName>
</protein>
<proteinExistence type="predicted"/>